<keyword evidence="3 4" id="KW-0975">Bacterial flagellum</keyword>
<feature type="domain" description="Flagellar hook protein FlgE/F/G-like D1" evidence="7">
    <location>
        <begin position="90"/>
        <end position="152"/>
    </location>
</feature>
<evidence type="ECO:0000313" key="9">
    <source>
        <dbReference type="Proteomes" id="UP000253782"/>
    </source>
</evidence>
<dbReference type="InterPro" id="IPR001444">
    <property type="entry name" value="Flag_bb_rod_N"/>
</dbReference>
<dbReference type="PANTHER" id="PTHR30435">
    <property type="entry name" value="FLAGELLAR PROTEIN"/>
    <property type="match status" value="1"/>
</dbReference>
<name>A0A369UNX4_9GAMM</name>
<dbReference type="Pfam" id="PF22692">
    <property type="entry name" value="LlgE_F_G_D1"/>
    <property type="match status" value="1"/>
</dbReference>
<dbReference type="PANTHER" id="PTHR30435:SF19">
    <property type="entry name" value="FLAGELLAR BASAL-BODY ROD PROTEIN FLGG"/>
    <property type="match status" value="1"/>
</dbReference>
<dbReference type="InterPro" id="IPR020013">
    <property type="entry name" value="Flagellar_FlgE/F/G"/>
</dbReference>
<evidence type="ECO:0000259" key="5">
    <source>
        <dbReference type="Pfam" id="PF00460"/>
    </source>
</evidence>
<feature type="domain" description="Flagellar basal-body/hook protein C-terminal" evidence="6">
    <location>
        <begin position="209"/>
        <end position="253"/>
    </location>
</feature>
<organism evidence="8 9">
    <name type="scientific">Dyella tabacisoli</name>
    <dbReference type="NCBI Taxonomy" id="2282381"/>
    <lineage>
        <taxon>Bacteria</taxon>
        <taxon>Pseudomonadati</taxon>
        <taxon>Pseudomonadota</taxon>
        <taxon>Gammaproteobacteria</taxon>
        <taxon>Lysobacterales</taxon>
        <taxon>Rhodanobacteraceae</taxon>
        <taxon>Dyella</taxon>
    </lineage>
</organism>
<dbReference type="Pfam" id="PF00460">
    <property type="entry name" value="Flg_bb_rod"/>
    <property type="match status" value="1"/>
</dbReference>
<evidence type="ECO:0000259" key="6">
    <source>
        <dbReference type="Pfam" id="PF06429"/>
    </source>
</evidence>
<keyword evidence="9" id="KW-1185">Reference proteome</keyword>
<keyword evidence="8" id="KW-0282">Flagellum</keyword>
<evidence type="ECO:0000256" key="2">
    <source>
        <dbReference type="ARBA" id="ARBA00009677"/>
    </source>
</evidence>
<dbReference type="Pfam" id="PF06429">
    <property type="entry name" value="Flg_bbr_C"/>
    <property type="match status" value="1"/>
</dbReference>
<feature type="domain" description="Flagellar basal body rod protein N-terminal" evidence="5">
    <location>
        <begin position="5"/>
        <end position="35"/>
    </location>
</feature>
<keyword evidence="8" id="KW-0969">Cilium</keyword>
<evidence type="ECO:0000256" key="4">
    <source>
        <dbReference type="RuleBase" id="RU362116"/>
    </source>
</evidence>
<comment type="caution">
    <text evidence="8">The sequence shown here is derived from an EMBL/GenBank/DDBJ whole genome shotgun (WGS) entry which is preliminary data.</text>
</comment>
<dbReference type="OrthoDB" id="8578401at2"/>
<comment type="similarity">
    <text evidence="2 4">Belongs to the flagella basal body rod proteins family.</text>
</comment>
<comment type="subcellular location">
    <subcellularLocation>
        <location evidence="1 4">Bacterial flagellum basal body</location>
    </subcellularLocation>
</comment>
<gene>
    <name evidence="8" type="ORF">DVJ77_11945</name>
</gene>
<dbReference type="InterPro" id="IPR010930">
    <property type="entry name" value="Flg_bb/hook_C_dom"/>
</dbReference>
<dbReference type="EMBL" id="QQAH01000010">
    <property type="protein sequence ID" value="RDD81418.1"/>
    <property type="molecule type" value="Genomic_DNA"/>
</dbReference>
<dbReference type="AlphaFoldDB" id="A0A369UNX4"/>
<dbReference type="InterPro" id="IPR053967">
    <property type="entry name" value="LlgE_F_G-like_D1"/>
</dbReference>
<dbReference type="SUPFAM" id="SSF117143">
    <property type="entry name" value="Flagellar hook protein flgE"/>
    <property type="match status" value="1"/>
</dbReference>
<evidence type="ECO:0000256" key="1">
    <source>
        <dbReference type="ARBA" id="ARBA00004117"/>
    </source>
</evidence>
<dbReference type="GO" id="GO:0071978">
    <property type="term" value="P:bacterial-type flagellum-dependent swarming motility"/>
    <property type="evidence" value="ECO:0007669"/>
    <property type="project" value="TreeGrafter"/>
</dbReference>
<dbReference type="InterPro" id="IPR037925">
    <property type="entry name" value="FlgE/F/G-like"/>
</dbReference>
<dbReference type="NCBIfam" id="TIGR03506">
    <property type="entry name" value="FlgEFG_subfam"/>
    <property type="match status" value="2"/>
</dbReference>
<reference evidence="8 9" key="1">
    <citation type="submission" date="2018-07" db="EMBL/GenBank/DDBJ databases">
        <title>Dyella tabacisoli L4-6T, whole genome shotgun sequence.</title>
        <authorList>
            <person name="Zhou X.-K."/>
            <person name="Li W.-J."/>
            <person name="Duan Y.-Q."/>
        </authorList>
    </citation>
    <scope>NUCLEOTIDE SEQUENCE [LARGE SCALE GENOMIC DNA]</scope>
    <source>
        <strain evidence="8 9">L4-6</strain>
    </source>
</reference>
<dbReference type="RefSeq" id="WP_114845761.1">
    <property type="nucleotide sequence ID" value="NZ_JBHSPE010000020.1"/>
</dbReference>
<evidence type="ECO:0000256" key="3">
    <source>
        <dbReference type="ARBA" id="ARBA00023143"/>
    </source>
</evidence>
<evidence type="ECO:0000313" key="8">
    <source>
        <dbReference type="EMBL" id="RDD81418.1"/>
    </source>
</evidence>
<proteinExistence type="inferred from homology"/>
<evidence type="ECO:0000259" key="7">
    <source>
        <dbReference type="Pfam" id="PF22692"/>
    </source>
</evidence>
<keyword evidence="8" id="KW-0966">Cell projection</keyword>
<sequence>MIDALYIATSGLKSQQTQIDALSNNISNMQTPGFKSRRVAFGDIATISPAQVAAGLSPESSGAGSEILSTSAVFSQGQMIQTNNTWDIGIQGEGFLEIADANSNRLYTRAGQLHVDSEGYLSTAEGNRLAQNIQIPPDASHVQINQSGQIYATVGSSTARTLLGAIELSTFPSPDGLQSVGGNNFVPTQASGDASVGKPNENGVGTILQGSLEGSNVDMVSEMSALVIAQRAYQLNARVLQASDQILDTINNLRQ</sequence>
<protein>
    <submittedName>
        <fullName evidence="8">Flagellar hook-basal body complex protein</fullName>
    </submittedName>
</protein>
<dbReference type="Proteomes" id="UP000253782">
    <property type="component" value="Unassembled WGS sequence"/>
</dbReference>
<accession>A0A369UNX4</accession>
<dbReference type="GO" id="GO:0009425">
    <property type="term" value="C:bacterial-type flagellum basal body"/>
    <property type="evidence" value="ECO:0007669"/>
    <property type="project" value="UniProtKB-SubCell"/>
</dbReference>